<evidence type="ECO:0000256" key="1">
    <source>
        <dbReference type="ARBA" id="ARBA00004123"/>
    </source>
</evidence>
<evidence type="ECO:0000256" key="12">
    <source>
        <dbReference type="PROSITE-ProRule" id="PRU01263"/>
    </source>
</evidence>
<evidence type="ECO:0000313" key="16">
    <source>
        <dbReference type="Proteomes" id="UP000325440"/>
    </source>
</evidence>
<dbReference type="AlphaFoldDB" id="A0A5E4MUH0"/>
<feature type="domain" description="C2H2-type" evidence="13">
    <location>
        <begin position="332"/>
        <end position="359"/>
    </location>
</feature>
<dbReference type="OrthoDB" id="6077919at2759"/>
<organism evidence="15 16">
    <name type="scientific">Cinara cedri</name>
    <dbReference type="NCBI Taxonomy" id="506608"/>
    <lineage>
        <taxon>Eukaryota</taxon>
        <taxon>Metazoa</taxon>
        <taxon>Ecdysozoa</taxon>
        <taxon>Arthropoda</taxon>
        <taxon>Hexapoda</taxon>
        <taxon>Insecta</taxon>
        <taxon>Pterygota</taxon>
        <taxon>Neoptera</taxon>
        <taxon>Paraneoptera</taxon>
        <taxon>Hemiptera</taxon>
        <taxon>Sternorrhyncha</taxon>
        <taxon>Aphidomorpha</taxon>
        <taxon>Aphidoidea</taxon>
        <taxon>Aphididae</taxon>
        <taxon>Lachninae</taxon>
        <taxon>Cinara</taxon>
    </lineage>
</organism>
<dbReference type="InterPro" id="IPR013087">
    <property type="entry name" value="Znf_C2H2_type"/>
</dbReference>
<dbReference type="GO" id="GO:0005634">
    <property type="term" value="C:nucleus"/>
    <property type="evidence" value="ECO:0007669"/>
    <property type="project" value="UniProtKB-SubCell"/>
</dbReference>
<dbReference type="PROSITE" id="PS50157">
    <property type="entry name" value="ZINC_FINGER_C2H2_2"/>
    <property type="match status" value="8"/>
</dbReference>
<dbReference type="FunFam" id="3.30.160.60:FF:001732">
    <property type="entry name" value="Zgc:162936"/>
    <property type="match status" value="1"/>
</dbReference>
<proteinExistence type="inferred from homology"/>
<feature type="domain" description="C2H2-type" evidence="13">
    <location>
        <begin position="304"/>
        <end position="331"/>
    </location>
</feature>
<sequence>MTNKCFRLKKKNMNRRKDKWDICRTCGNAGEIEIFGRDGVALQLEEKINSYLPITVSNNDNLPLKLCNVCINRLENCHHLILSTIEMNKTLEEVLKKRQIRNNSYNFENNEDETNEIMEQESIQSMDIMDINSADDDVEDDGIVTVKEEYLDYESVDVVNVGTDECYEVLTEELDLENSKEDNDNQENGKFQCAKCQRVFESETKMRRHIIIQHNPGEMECFHCFANYESMLHFERHVSTHFVRNEYLCDFCPTMFNRVSGLLDHLVKHKSERRKFTCQECGKSLANRLSFLIHQRTHTGEKPHACKFCDRTFSQISSKQYHERTHTGETTHHCEFCGKGFNSKLTRDTHRRIHTGERPFGCKQCNATFRCLANLRQHEMVHAPVKPFQCEVCLKRFGRPEKVRVHMRTHTGERPYKCPICGRGFTQKNDMLKHTNVHNKPARRSSVQNNKNDDDNLIVSVGNTERSKYVDINQLKELCFDINTNYDCSENDTISSLMGE</sequence>
<keyword evidence="6 12" id="KW-0862">Zinc</keyword>
<feature type="domain" description="C2H2-type" evidence="13">
    <location>
        <begin position="191"/>
        <end position="219"/>
    </location>
</feature>
<feature type="binding site" evidence="12">
    <location>
        <position position="23"/>
    </location>
    <ligand>
        <name>Zn(2+)</name>
        <dbReference type="ChEBI" id="CHEBI:29105"/>
    </ligand>
</feature>
<feature type="binding site" evidence="12">
    <location>
        <position position="26"/>
    </location>
    <ligand>
        <name>Zn(2+)</name>
        <dbReference type="ChEBI" id="CHEBI:29105"/>
    </ligand>
</feature>
<dbReference type="GO" id="GO:0006357">
    <property type="term" value="P:regulation of transcription by RNA polymerase II"/>
    <property type="evidence" value="ECO:0007669"/>
    <property type="project" value="TreeGrafter"/>
</dbReference>
<feature type="binding site" evidence="12">
    <location>
        <position position="67"/>
    </location>
    <ligand>
        <name>Zn(2+)</name>
        <dbReference type="ChEBI" id="CHEBI:29105"/>
    </ligand>
</feature>
<evidence type="ECO:0000259" key="13">
    <source>
        <dbReference type="PROSITE" id="PS50157"/>
    </source>
</evidence>
<feature type="domain" description="C2H2-type" evidence="13">
    <location>
        <begin position="276"/>
        <end position="303"/>
    </location>
</feature>
<protein>
    <submittedName>
        <fullName evidence="15">Zinc finger C2H2-type,Zinc finger, AD-type,Zinc finger, RING/FYVE/PHD-type</fullName>
    </submittedName>
</protein>
<evidence type="ECO:0000256" key="2">
    <source>
        <dbReference type="ARBA" id="ARBA00006991"/>
    </source>
</evidence>
<dbReference type="GO" id="GO:0008270">
    <property type="term" value="F:zinc ion binding"/>
    <property type="evidence" value="ECO:0007669"/>
    <property type="project" value="UniProtKB-UniRule"/>
</dbReference>
<comment type="subcellular location">
    <subcellularLocation>
        <location evidence="1">Nucleus</location>
    </subcellularLocation>
</comment>
<evidence type="ECO:0000256" key="10">
    <source>
        <dbReference type="ARBA" id="ARBA00023242"/>
    </source>
</evidence>
<gene>
    <name evidence="15" type="ORF">CINCED_3A004454</name>
</gene>
<evidence type="ECO:0000256" key="7">
    <source>
        <dbReference type="ARBA" id="ARBA00023015"/>
    </source>
</evidence>
<feature type="domain" description="C2H2-type" evidence="13">
    <location>
        <begin position="360"/>
        <end position="387"/>
    </location>
</feature>
<keyword evidence="8" id="KW-0238">DNA-binding</keyword>
<keyword evidence="10" id="KW-0539">Nucleus</keyword>
<dbReference type="SMART" id="SM00355">
    <property type="entry name" value="ZnF_C2H2"/>
    <property type="match status" value="9"/>
</dbReference>
<dbReference type="Pfam" id="PF07776">
    <property type="entry name" value="zf-AD"/>
    <property type="match status" value="1"/>
</dbReference>
<evidence type="ECO:0000256" key="4">
    <source>
        <dbReference type="ARBA" id="ARBA00022737"/>
    </source>
</evidence>
<dbReference type="Gene3D" id="3.40.1800.20">
    <property type="match status" value="1"/>
</dbReference>
<feature type="domain" description="C2H2-type" evidence="13">
    <location>
        <begin position="388"/>
        <end position="415"/>
    </location>
</feature>
<evidence type="ECO:0000256" key="3">
    <source>
        <dbReference type="ARBA" id="ARBA00022723"/>
    </source>
</evidence>
<evidence type="ECO:0000256" key="9">
    <source>
        <dbReference type="ARBA" id="ARBA00023163"/>
    </source>
</evidence>
<evidence type="ECO:0000256" key="8">
    <source>
        <dbReference type="ARBA" id="ARBA00023125"/>
    </source>
</evidence>
<evidence type="ECO:0000256" key="6">
    <source>
        <dbReference type="ARBA" id="ARBA00022833"/>
    </source>
</evidence>
<dbReference type="InterPro" id="IPR036236">
    <property type="entry name" value="Znf_C2H2_sf"/>
</dbReference>
<dbReference type="FunFam" id="3.30.160.60:FF:000925">
    <property type="entry name" value="Zinc finger protein 668"/>
    <property type="match status" value="1"/>
</dbReference>
<keyword evidence="4" id="KW-0677">Repeat</keyword>
<feature type="binding site" evidence="12">
    <location>
        <position position="70"/>
    </location>
    <ligand>
        <name>Zn(2+)</name>
        <dbReference type="ChEBI" id="CHEBI:29105"/>
    </ligand>
</feature>
<dbReference type="GO" id="GO:0045893">
    <property type="term" value="P:positive regulation of DNA-templated transcription"/>
    <property type="evidence" value="ECO:0007669"/>
    <property type="project" value="UniProtKB-ARBA"/>
</dbReference>
<dbReference type="GO" id="GO:0000978">
    <property type="term" value="F:RNA polymerase II cis-regulatory region sequence-specific DNA binding"/>
    <property type="evidence" value="ECO:0007669"/>
    <property type="project" value="TreeGrafter"/>
</dbReference>
<dbReference type="Pfam" id="PF00096">
    <property type="entry name" value="zf-C2H2"/>
    <property type="match status" value="4"/>
</dbReference>
<feature type="domain" description="C2H2-type" evidence="13">
    <location>
        <begin position="247"/>
        <end position="274"/>
    </location>
</feature>
<dbReference type="Gene3D" id="3.30.160.60">
    <property type="entry name" value="Classic Zinc Finger"/>
    <property type="match status" value="7"/>
</dbReference>
<dbReference type="SUPFAM" id="SSF57716">
    <property type="entry name" value="Glucocorticoid receptor-like (DNA-binding domain)"/>
    <property type="match status" value="1"/>
</dbReference>
<name>A0A5E4MUH0_9HEMI</name>
<feature type="domain" description="ZAD" evidence="14">
    <location>
        <begin position="21"/>
        <end position="94"/>
    </location>
</feature>
<dbReference type="Proteomes" id="UP000325440">
    <property type="component" value="Unassembled WGS sequence"/>
</dbReference>
<dbReference type="PROSITE" id="PS51915">
    <property type="entry name" value="ZAD"/>
    <property type="match status" value="1"/>
</dbReference>
<dbReference type="InterPro" id="IPR012934">
    <property type="entry name" value="Znf_AD"/>
</dbReference>
<evidence type="ECO:0000256" key="11">
    <source>
        <dbReference type="PROSITE-ProRule" id="PRU00042"/>
    </source>
</evidence>
<dbReference type="PROSITE" id="PS00028">
    <property type="entry name" value="ZINC_FINGER_C2H2_1"/>
    <property type="match status" value="8"/>
</dbReference>
<reference evidence="15 16" key="1">
    <citation type="submission" date="2019-08" db="EMBL/GenBank/DDBJ databases">
        <authorList>
            <person name="Alioto T."/>
            <person name="Alioto T."/>
            <person name="Gomez Garrido J."/>
        </authorList>
    </citation>
    <scope>NUCLEOTIDE SEQUENCE [LARGE SCALE GENOMIC DNA]</scope>
</reference>
<feature type="domain" description="C2H2-type" evidence="13">
    <location>
        <begin position="416"/>
        <end position="443"/>
    </location>
</feature>
<keyword evidence="7" id="KW-0805">Transcription regulation</keyword>
<keyword evidence="3 12" id="KW-0479">Metal-binding</keyword>
<dbReference type="GO" id="GO:0003700">
    <property type="term" value="F:DNA-binding transcription factor activity"/>
    <property type="evidence" value="ECO:0007669"/>
    <property type="project" value="TreeGrafter"/>
</dbReference>
<keyword evidence="9" id="KW-0804">Transcription</keyword>
<keyword evidence="5 11" id="KW-0863">Zinc-finger</keyword>
<evidence type="ECO:0000259" key="14">
    <source>
        <dbReference type="PROSITE" id="PS51915"/>
    </source>
</evidence>
<dbReference type="GO" id="GO:0005694">
    <property type="term" value="C:chromosome"/>
    <property type="evidence" value="ECO:0007669"/>
    <property type="project" value="UniProtKB-ARBA"/>
</dbReference>
<dbReference type="FunFam" id="3.30.160.60:FF:000193">
    <property type="entry name" value="Zinc finger protein 300"/>
    <property type="match status" value="1"/>
</dbReference>
<dbReference type="EMBL" id="CABPRJ010001429">
    <property type="protein sequence ID" value="VVC35942.1"/>
    <property type="molecule type" value="Genomic_DNA"/>
</dbReference>
<dbReference type="PANTHER" id="PTHR24404">
    <property type="entry name" value="ZINC FINGER PROTEIN"/>
    <property type="match status" value="1"/>
</dbReference>
<evidence type="ECO:0000256" key="5">
    <source>
        <dbReference type="ARBA" id="ARBA00022771"/>
    </source>
</evidence>
<dbReference type="FunFam" id="3.30.160.60:FF:000060">
    <property type="entry name" value="zinc finger protein 436"/>
    <property type="match status" value="1"/>
</dbReference>
<accession>A0A5E4MUH0</accession>
<dbReference type="PANTHER" id="PTHR24404:SF114">
    <property type="entry name" value="KLUMPFUSS, ISOFORM B-RELATED"/>
    <property type="match status" value="1"/>
</dbReference>
<dbReference type="InterPro" id="IPR050589">
    <property type="entry name" value="Ikaros_C2H2-ZF"/>
</dbReference>
<evidence type="ECO:0000313" key="15">
    <source>
        <dbReference type="EMBL" id="VVC35942.1"/>
    </source>
</evidence>
<comment type="similarity">
    <text evidence="2">Belongs to the krueppel C2H2-type zinc-finger protein family.</text>
</comment>
<dbReference type="FunFam" id="3.30.160.60:FF:000624">
    <property type="entry name" value="zinc finger protein 697"/>
    <property type="match status" value="1"/>
</dbReference>
<dbReference type="SMART" id="SM00868">
    <property type="entry name" value="zf-AD"/>
    <property type="match status" value="1"/>
</dbReference>
<keyword evidence="16" id="KW-1185">Reference proteome</keyword>
<dbReference type="SUPFAM" id="SSF57667">
    <property type="entry name" value="beta-beta-alpha zinc fingers"/>
    <property type="match status" value="4"/>
</dbReference>